<reference evidence="2" key="1">
    <citation type="journal article" date="2015" name="Nature">
        <title>Complex archaea that bridge the gap between prokaryotes and eukaryotes.</title>
        <authorList>
            <person name="Spang A."/>
            <person name="Saw J.H."/>
            <person name="Jorgensen S.L."/>
            <person name="Zaremba-Niedzwiedzka K."/>
            <person name="Martijn J."/>
            <person name="Lind A.E."/>
            <person name="van Eijk R."/>
            <person name="Schleper C."/>
            <person name="Guy L."/>
            <person name="Ettema T.J."/>
        </authorList>
    </citation>
    <scope>NUCLEOTIDE SEQUENCE</scope>
</reference>
<proteinExistence type="predicted"/>
<dbReference type="EMBL" id="LAZR01001061">
    <property type="protein sequence ID" value="KKN51495.1"/>
    <property type="molecule type" value="Genomic_DNA"/>
</dbReference>
<protein>
    <submittedName>
        <fullName evidence="2">Uncharacterized protein</fullName>
    </submittedName>
</protein>
<name>A0A0F9R4J1_9ZZZZ</name>
<organism evidence="2">
    <name type="scientific">marine sediment metagenome</name>
    <dbReference type="NCBI Taxonomy" id="412755"/>
    <lineage>
        <taxon>unclassified sequences</taxon>
        <taxon>metagenomes</taxon>
        <taxon>ecological metagenomes</taxon>
    </lineage>
</organism>
<comment type="caution">
    <text evidence="2">The sequence shown here is derived from an EMBL/GenBank/DDBJ whole genome shotgun (WGS) entry which is preliminary data.</text>
</comment>
<dbReference type="AlphaFoldDB" id="A0A0F9R4J1"/>
<evidence type="ECO:0000256" key="1">
    <source>
        <dbReference type="SAM" id="MobiDB-lite"/>
    </source>
</evidence>
<accession>A0A0F9R4J1</accession>
<gene>
    <name evidence="2" type="ORF">LCGC14_0621870</name>
</gene>
<feature type="non-terminal residue" evidence="2">
    <location>
        <position position="186"/>
    </location>
</feature>
<feature type="region of interest" description="Disordered" evidence="1">
    <location>
        <begin position="164"/>
        <end position="186"/>
    </location>
</feature>
<sequence length="186" mass="20704">MNELAVFDEVAAIIAKYKAENEKLDFDYASKEGAKQAKSHILALRKVKTKVSEIHKEAKAEALAFGRKLDAKKNEYNGEVDKMIKFTKDPLDVIEAEVVAKSMAVLRAKEEADEAKRLEMEARERAVILAEEKIAREKAEAEEAIAKAKQEAEKKTKAYAKALAKEEERAKAKAQRSAKAEAKAKA</sequence>
<evidence type="ECO:0000313" key="2">
    <source>
        <dbReference type="EMBL" id="KKN51495.1"/>
    </source>
</evidence>